<dbReference type="GO" id="GO:0006355">
    <property type="term" value="P:regulation of DNA-templated transcription"/>
    <property type="evidence" value="ECO:0007669"/>
    <property type="project" value="InterPro"/>
</dbReference>
<accession>A0A508A331</accession>
<dbReference type="PRINTS" id="PR00038">
    <property type="entry name" value="HTHLUXR"/>
</dbReference>
<feature type="domain" description="HTH luxR-type" evidence="7">
    <location>
        <begin position="179"/>
        <end position="244"/>
    </location>
</feature>
<dbReference type="PROSITE" id="PS50110">
    <property type="entry name" value="RESPONSE_REGULATORY"/>
    <property type="match status" value="1"/>
</dbReference>
<dbReference type="InterPro" id="IPR058245">
    <property type="entry name" value="NreC/VraR/RcsB-like_REC"/>
</dbReference>
<evidence type="ECO:0000256" key="3">
    <source>
        <dbReference type="ARBA" id="ARBA00023125"/>
    </source>
</evidence>
<gene>
    <name evidence="9" type="ORF">FK256_07745</name>
</gene>
<dbReference type="InterPro" id="IPR016032">
    <property type="entry name" value="Sig_transdc_resp-reg_C-effctor"/>
</dbReference>
<feature type="modified residue" description="4-aspartylphosphate" evidence="5">
    <location>
        <position position="83"/>
    </location>
</feature>
<dbReference type="EMBL" id="VICB01000010">
    <property type="protein sequence ID" value="TQD43161.1"/>
    <property type="molecule type" value="Genomic_DNA"/>
</dbReference>
<keyword evidence="4" id="KW-0804">Transcription</keyword>
<dbReference type="RefSeq" id="WP_141424344.1">
    <property type="nucleotide sequence ID" value="NZ_JASPFB010000009.1"/>
</dbReference>
<evidence type="ECO:0000259" key="8">
    <source>
        <dbReference type="PROSITE" id="PS50110"/>
    </source>
</evidence>
<dbReference type="AlphaFoldDB" id="A0A508A331"/>
<keyword evidence="1 5" id="KW-0597">Phosphoprotein</keyword>
<evidence type="ECO:0000313" key="10">
    <source>
        <dbReference type="Proteomes" id="UP000319010"/>
    </source>
</evidence>
<organism evidence="9 10">
    <name type="scientific">Actinomyces johnsonii</name>
    <dbReference type="NCBI Taxonomy" id="544581"/>
    <lineage>
        <taxon>Bacteria</taxon>
        <taxon>Bacillati</taxon>
        <taxon>Actinomycetota</taxon>
        <taxon>Actinomycetes</taxon>
        <taxon>Actinomycetales</taxon>
        <taxon>Actinomycetaceae</taxon>
        <taxon>Actinomyces</taxon>
    </lineage>
</organism>
<dbReference type="Pfam" id="PF00196">
    <property type="entry name" value="GerE"/>
    <property type="match status" value="1"/>
</dbReference>
<evidence type="ECO:0000259" key="7">
    <source>
        <dbReference type="PROSITE" id="PS50043"/>
    </source>
</evidence>
<sequence length="249" mass="25773">MNDAGPSSASAPSSAGPAHTCSTPRPEGRRVRLLVVDDHPVVRSGIVGMLSGEQDLQVVGQAADGAEAIALTAELAPDVVLMDLRMPGVDGVEATRRISARSAAPRVVVLTTYDTDGDILRAVEAGAIGYLLKDSPREDIIAAVLSAAVGRSALSPAVTTRLVGVARGAGHGAFGSSRRVEAPVTLSPRERQVLQAASRGLSNGQIGAELYITEATVKTHLLRAYSKLGVDSRTAAVTEALRRGLLELD</sequence>
<dbReference type="Pfam" id="PF00072">
    <property type="entry name" value="Response_reg"/>
    <property type="match status" value="1"/>
</dbReference>
<evidence type="ECO:0000256" key="5">
    <source>
        <dbReference type="PROSITE-ProRule" id="PRU00169"/>
    </source>
</evidence>
<dbReference type="PROSITE" id="PS50043">
    <property type="entry name" value="HTH_LUXR_2"/>
    <property type="match status" value="1"/>
</dbReference>
<evidence type="ECO:0000313" key="9">
    <source>
        <dbReference type="EMBL" id="TQD43161.1"/>
    </source>
</evidence>
<feature type="domain" description="Response regulatory" evidence="8">
    <location>
        <begin position="32"/>
        <end position="148"/>
    </location>
</feature>
<dbReference type="InterPro" id="IPR039420">
    <property type="entry name" value="WalR-like"/>
</dbReference>
<feature type="compositionally biased region" description="Low complexity" evidence="6">
    <location>
        <begin position="1"/>
        <end position="18"/>
    </location>
</feature>
<evidence type="ECO:0000256" key="6">
    <source>
        <dbReference type="SAM" id="MobiDB-lite"/>
    </source>
</evidence>
<proteinExistence type="predicted"/>
<dbReference type="InterPro" id="IPR000792">
    <property type="entry name" value="Tscrpt_reg_LuxR_C"/>
</dbReference>
<dbReference type="SMART" id="SM00421">
    <property type="entry name" value="HTH_LUXR"/>
    <property type="match status" value="1"/>
</dbReference>
<dbReference type="GO" id="GO:0000160">
    <property type="term" value="P:phosphorelay signal transduction system"/>
    <property type="evidence" value="ECO:0007669"/>
    <property type="project" value="InterPro"/>
</dbReference>
<protein>
    <submittedName>
        <fullName evidence="9">Response regulator transcription factor</fullName>
    </submittedName>
</protein>
<evidence type="ECO:0000256" key="1">
    <source>
        <dbReference type="ARBA" id="ARBA00022553"/>
    </source>
</evidence>
<keyword evidence="3" id="KW-0238">DNA-binding</keyword>
<keyword evidence="2" id="KW-0805">Transcription regulation</keyword>
<name>A0A508A331_9ACTO</name>
<dbReference type="PANTHER" id="PTHR43214">
    <property type="entry name" value="TWO-COMPONENT RESPONSE REGULATOR"/>
    <property type="match status" value="1"/>
</dbReference>
<feature type="region of interest" description="Disordered" evidence="6">
    <location>
        <begin position="1"/>
        <end position="26"/>
    </location>
</feature>
<dbReference type="GO" id="GO:0003677">
    <property type="term" value="F:DNA binding"/>
    <property type="evidence" value="ECO:0007669"/>
    <property type="project" value="UniProtKB-KW"/>
</dbReference>
<dbReference type="CDD" id="cd06170">
    <property type="entry name" value="LuxR_C_like"/>
    <property type="match status" value="1"/>
</dbReference>
<dbReference type="PROSITE" id="PS00622">
    <property type="entry name" value="HTH_LUXR_1"/>
    <property type="match status" value="1"/>
</dbReference>
<dbReference type="Proteomes" id="UP000319010">
    <property type="component" value="Unassembled WGS sequence"/>
</dbReference>
<dbReference type="InterPro" id="IPR011006">
    <property type="entry name" value="CheY-like_superfamily"/>
</dbReference>
<dbReference type="InterPro" id="IPR001789">
    <property type="entry name" value="Sig_transdc_resp-reg_receiver"/>
</dbReference>
<evidence type="ECO:0000256" key="4">
    <source>
        <dbReference type="ARBA" id="ARBA00023163"/>
    </source>
</evidence>
<dbReference type="SMART" id="SM00448">
    <property type="entry name" value="REC"/>
    <property type="match status" value="1"/>
</dbReference>
<dbReference type="PANTHER" id="PTHR43214:SF24">
    <property type="entry name" value="TRANSCRIPTIONAL REGULATORY PROTEIN NARL-RELATED"/>
    <property type="match status" value="1"/>
</dbReference>
<evidence type="ECO:0000256" key="2">
    <source>
        <dbReference type="ARBA" id="ARBA00023015"/>
    </source>
</evidence>
<dbReference type="CDD" id="cd17535">
    <property type="entry name" value="REC_NarL-like"/>
    <property type="match status" value="1"/>
</dbReference>
<dbReference type="SUPFAM" id="SSF46894">
    <property type="entry name" value="C-terminal effector domain of the bipartite response regulators"/>
    <property type="match status" value="1"/>
</dbReference>
<comment type="caution">
    <text evidence="9">The sequence shown here is derived from an EMBL/GenBank/DDBJ whole genome shotgun (WGS) entry which is preliminary data.</text>
</comment>
<dbReference type="Gene3D" id="3.40.50.2300">
    <property type="match status" value="1"/>
</dbReference>
<reference evidence="9 10" key="1">
    <citation type="submission" date="2019-06" db="EMBL/GenBank/DDBJ databases">
        <title>Draft genome sequence of Actinomyces johnsonii CCUG 34287T.</title>
        <authorList>
            <person name="Salva-Serra F."/>
            <person name="Cardew S."/>
            <person name="Moore E."/>
        </authorList>
    </citation>
    <scope>NUCLEOTIDE SEQUENCE [LARGE SCALE GENOMIC DNA]</scope>
    <source>
        <strain evidence="9 10">CCUG 34287</strain>
    </source>
</reference>
<dbReference type="SUPFAM" id="SSF52172">
    <property type="entry name" value="CheY-like"/>
    <property type="match status" value="1"/>
</dbReference>